<gene>
    <name evidence="1" type="ORF">FQ330_03290</name>
</gene>
<dbReference type="AlphaFoldDB" id="A0A5M8QQH5"/>
<evidence type="ECO:0000313" key="2">
    <source>
        <dbReference type="Proteomes" id="UP000323221"/>
    </source>
</evidence>
<organism evidence="1 2">
    <name type="scientific">Agrococcus sediminis</name>
    <dbReference type="NCBI Taxonomy" id="2599924"/>
    <lineage>
        <taxon>Bacteria</taxon>
        <taxon>Bacillati</taxon>
        <taxon>Actinomycetota</taxon>
        <taxon>Actinomycetes</taxon>
        <taxon>Micrococcales</taxon>
        <taxon>Microbacteriaceae</taxon>
        <taxon>Agrococcus</taxon>
    </lineage>
</organism>
<evidence type="ECO:0008006" key="3">
    <source>
        <dbReference type="Google" id="ProtNLM"/>
    </source>
</evidence>
<accession>A0A5M8QQH5</accession>
<comment type="caution">
    <text evidence="1">The sequence shown here is derived from an EMBL/GenBank/DDBJ whole genome shotgun (WGS) entry which is preliminary data.</text>
</comment>
<keyword evidence="2" id="KW-1185">Reference proteome</keyword>
<protein>
    <recommendedName>
        <fullName evidence="3">DUF695 domain-containing protein</fullName>
    </recommendedName>
</protein>
<reference evidence="1 2" key="1">
    <citation type="submission" date="2019-08" db="EMBL/GenBank/DDBJ databases">
        <title>Agrococcus lahaulensis sp. nov., isolated from a cold desert of the Indian Himalayas.</title>
        <authorList>
            <person name="Qu J.H."/>
        </authorList>
    </citation>
    <scope>NUCLEOTIDE SEQUENCE [LARGE SCALE GENOMIC DNA]</scope>
    <source>
        <strain evidence="1 2">NS18</strain>
    </source>
</reference>
<proteinExistence type="predicted"/>
<name>A0A5M8QQH5_9MICO</name>
<dbReference type="RefSeq" id="WP_146355202.1">
    <property type="nucleotide sequence ID" value="NZ_VOIR01000011.1"/>
</dbReference>
<sequence>MEMLQFEVWIRAEKPLIMSLRRRAEDAVGTDAPEGWLTFFTSLLAEQERPWGEGENGRYTDQLEPLRATDPLIEMYGEYYPDDGFRLRLKFEGSEAVNLLLNYVAEQVPDLRAVFVHCVEPEAAVAYEWRWVYGESKGVSSYEWRPGSYIPQS</sequence>
<evidence type="ECO:0000313" key="1">
    <source>
        <dbReference type="EMBL" id="KAA6436442.1"/>
    </source>
</evidence>
<dbReference type="EMBL" id="VOIR01000011">
    <property type="protein sequence ID" value="KAA6436442.1"/>
    <property type="molecule type" value="Genomic_DNA"/>
</dbReference>
<dbReference type="Proteomes" id="UP000323221">
    <property type="component" value="Unassembled WGS sequence"/>
</dbReference>